<feature type="domain" description="Reverse transcriptase" evidence="1">
    <location>
        <begin position="1"/>
        <end position="135"/>
    </location>
</feature>
<organism evidence="2 3">
    <name type="scientific">Cryptotermes secundus</name>
    <dbReference type="NCBI Taxonomy" id="105785"/>
    <lineage>
        <taxon>Eukaryota</taxon>
        <taxon>Metazoa</taxon>
        <taxon>Ecdysozoa</taxon>
        <taxon>Arthropoda</taxon>
        <taxon>Hexapoda</taxon>
        <taxon>Insecta</taxon>
        <taxon>Pterygota</taxon>
        <taxon>Neoptera</taxon>
        <taxon>Polyneoptera</taxon>
        <taxon>Dictyoptera</taxon>
        <taxon>Blattodea</taxon>
        <taxon>Blattoidea</taxon>
        <taxon>Termitoidae</taxon>
        <taxon>Kalotermitidae</taxon>
        <taxon>Cryptotermitinae</taxon>
        <taxon>Cryptotermes</taxon>
    </lineage>
</organism>
<evidence type="ECO:0000313" key="2">
    <source>
        <dbReference type="EMBL" id="PNF37467.1"/>
    </source>
</evidence>
<evidence type="ECO:0000313" key="3">
    <source>
        <dbReference type="Proteomes" id="UP000235965"/>
    </source>
</evidence>
<keyword evidence="3" id="KW-1185">Reference proteome</keyword>
<dbReference type="AlphaFoldDB" id="A0A2J7R9F6"/>
<accession>A0A2J7R9F6</accession>
<dbReference type="STRING" id="105785.A0A2J7R9F6"/>
<name>A0A2J7R9F6_9NEOP</name>
<proteinExistence type="predicted"/>
<dbReference type="Pfam" id="PF00078">
    <property type="entry name" value="RVT_1"/>
    <property type="match status" value="1"/>
</dbReference>
<dbReference type="PANTHER" id="PTHR33332">
    <property type="entry name" value="REVERSE TRANSCRIPTASE DOMAIN-CONTAINING PROTEIN"/>
    <property type="match status" value="1"/>
</dbReference>
<dbReference type="PROSITE" id="PS50878">
    <property type="entry name" value="RT_POL"/>
    <property type="match status" value="1"/>
</dbReference>
<evidence type="ECO:0000259" key="1">
    <source>
        <dbReference type="PROSITE" id="PS50878"/>
    </source>
</evidence>
<sequence>MKSYINDRESRVRINQAISINFTVKSGVPQGSVVGPLLYLLYMADLPMDDNTTTGTFADDTVILATHADPAKATGILQNHLNQIQAWLYKWKIKINETKTIQVNFTLRREHCPQVGLNNNNISQSSSVKYLGIYMDSRLTWKDHVIKKRKQIDLKTKELNWLIGRRSNLSIENKVLLYKTIIKPIWAYGIELWGCASKSHISIIQRSQSKIL</sequence>
<protein>
    <recommendedName>
        <fullName evidence="1">Reverse transcriptase domain-containing protein</fullName>
    </recommendedName>
</protein>
<dbReference type="InterPro" id="IPR000477">
    <property type="entry name" value="RT_dom"/>
</dbReference>
<comment type="caution">
    <text evidence="2">The sequence shown here is derived from an EMBL/GenBank/DDBJ whole genome shotgun (WGS) entry which is preliminary data.</text>
</comment>
<dbReference type="EMBL" id="NEVH01006591">
    <property type="protein sequence ID" value="PNF37467.1"/>
    <property type="molecule type" value="Genomic_DNA"/>
</dbReference>
<dbReference type="GO" id="GO:0071897">
    <property type="term" value="P:DNA biosynthetic process"/>
    <property type="evidence" value="ECO:0007669"/>
    <property type="project" value="UniProtKB-ARBA"/>
</dbReference>
<dbReference type="InParanoid" id="A0A2J7R9F6"/>
<reference evidence="2 3" key="1">
    <citation type="submission" date="2017-12" db="EMBL/GenBank/DDBJ databases">
        <title>Hemimetabolous genomes reveal molecular basis of termite eusociality.</title>
        <authorList>
            <person name="Harrison M.C."/>
            <person name="Jongepier E."/>
            <person name="Robertson H.M."/>
            <person name="Arning N."/>
            <person name="Bitard-Feildel T."/>
            <person name="Chao H."/>
            <person name="Childers C.P."/>
            <person name="Dinh H."/>
            <person name="Doddapaneni H."/>
            <person name="Dugan S."/>
            <person name="Gowin J."/>
            <person name="Greiner C."/>
            <person name="Han Y."/>
            <person name="Hu H."/>
            <person name="Hughes D.S.T."/>
            <person name="Huylmans A.-K."/>
            <person name="Kemena C."/>
            <person name="Kremer L.P.M."/>
            <person name="Lee S.L."/>
            <person name="Lopez-Ezquerra A."/>
            <person name="Mallet L."/>
            <person name="Monroy-Kuhn J.M."/>
            <person name="Moser A."/>
            <person name="Murali S.C."/>
            <person name="Muzny D.M."/>
            <person name="Otani S."/>
            <person name="Piulachs M.-D."/>
            <person name="Poelchau M."/>
            <person name="Qu J."/>
            <person name="Schaub F."/>
            <person name="Wada-Katsumata A."/>
            <person name="Worley K.C."/>
            <person name="Xie Q."/>
            <person name="Ylla G."/>
            <person name="Poulsen M."/>
            <person name="Gibbs R.A."/>
            <person name="Schal C."/>
            <person name="Richards S."/>
            <person name="Belles X."/>
            <person name="Korb J."/>
            <person name="Bornberg-Bauer E."/>
        </authorList>
    </citation>
    <scope>NUCLEOTIDE SEQUENCE [LARGE SCALE GENOMIC DNA]</scope>
    <source>
        <tissue evidence="2">Whole body</tissue>
    </source>
</reference>
<dbReference type="Proteomes" id="UP000235965">
    <property type="component" value="Unassembled WGS sequence"/>
</dbReference>
<gene>
    <name evidence="2" type="ORF">B7P43_G15364</name>
</gene>
<dbReference type="InterPro" id="IPR043502">
    <property type="entry name" value="DNA/RNA_pol_sf"/>
</dbReference>
<dbReference type="SUPFAM" id="SSF56672">
    <property type="entry name" value="DNA/RNA polymerases"/>
    <property type="match status" value="1"/>
</dbReference>